<feature type="compositionally biased region" description="Polar residues" evidence="1">
    <location>
        <begin position="8"/>
        <end position="19"/>
    </location>
</feature>
<name>A0AAW1XQ66_RUBAR</name>
<gene>
    <name evidence="2" type="ORF">M0R45_015633</name>
</gene>
<dbReference type="Proteomes" id="UP001457282">
    <property type="component" value="Unassembled WGS sequence"/>
</dbReference>
<accession>A0AAW1XQ66</accession>
<reference evidence="2 3" key="1">
    <citation type="journal article" date="2023" name="G3 (Bethesda)">
        <title>A chromosome-length genome assembly and annotation of blackberry (Rubus argutus, cv. 'Hillquist').</title>
        <authorList>
            <person name="Bruna T."/>
            <person name="Aryal R."/>
            <person name="Dudchenko O."/>
            <person name="Sargent D.J."/>
            <person name="Mead D."/>
            <person name="Buti M."/>
            <person name="Cavallini A."/>
            <person name="Hytonen T."/>
            <person name="Andres J."/>
            <person name="Pham M."/>
            <person name="Weisz D."/>
            <person name="Mascagni F."/>
            <person name="Usai G."/>
            <person name="Natali L."/>
            <person name="Bassil N."/>
            <person name="Fernandez G.E."/>
            <person name="Lomsadze A."/>
            <person name="Armour M."/>
            <person name="Olukolu B."/>
            <person name="Poorten T."/>
            <person name="Britton C."/>
            <person name="Davik J."/>
            <person name="Ashrafi H."/>
            <person name="Aiden E.L."/>
            <person name="Borodovsky M."/>
            <person name="Worthington M."/>
        </authorList>
    </citation>
    <scope>NUCLEOTIDE SEQUENCE [LARGE SCALE GENOMIC DNA]</scope>
    <source>
        <strain evidence="2">PI 553951</strain>
    </source>
</reference>
<evidence type="ECO:0000256" key="1">
    <source>
        <dbReference type="SAM" id="MobiDB-lite"/>
    </source>
</evidence>
<feature type="region of interest" description="Disordered" evidence="1">
    <location>
        <begin position="1"/>
        <end position="42"/>
    </location>
</feature>
<organism evidence="2 3">
    <name type="scientific">Rubus argutus</name>
    <name type="common">Southern blackberry</name>
    <dbReference type="NCBI Taxonomy" id="59490"/>
    <lineage>
        <taxon>Eukaryota</taxon>
        <taxon>Viridiplantae</taxon>
        <taxon>Streptophyta</taxon>
        <taxon>Embryophyta</taxon>
        <taxon>Tracheophyta</taxon>
        <taxon>Spermatophyta</taxon>
        <taxon>Magnoliopsida</taxon>
        <taxon>eudicotyledons</taxon>
        <taxon>Gunneridae</taxon>
        <taxon>Pentapetalae</taxon>
        <taxon>rosids</taxon>
        <taxon>fabids</taxon>
        <taxon>Rosales</taxon>
        <taxon>Rosaceae</taxon>
        <taxon>Rosoideae</taxon>
        <taxon>Rosoideae incertae sedis</taxon>
        <taxon>Rubus</taxon>
    </lineage>
</organism>
<proteinExistence type="predicted"/>
<evidence type="ECO:0000313" key="3">
    <source>
        <dbReference type="Proteomes" id="UP001457282"/>
    </source>
</evidence>
<comment type="caution">
    <text evidence="2">The sequence shown here is derived from an EMBL/GenBank/DDBJ whole genome shotgun (WGS) entry which is preliminary data.</text>
</comment>
<keyword evidence="3" id="KW-1185">Reference proteome</keyword>
<dbReference type="EMBL" id="JBEDUW010000003">
    <property type="protein sequence ID" value="KAK9938922.1"/>
    <property type="molecule type" value="Genomic_DNA"/>
</dbReference>
<protein>
    <submittedName>
        <fullName evidence="2">Uncharacterized protein</fullName>
    </submittedName>
</protein>
<evidence type="ECO:0000313" key="2">
    <source>
        <dbReference type="EMBL" id="KAK9938922.1"/>
    </source>
</evidence>
<dbReference type="AlphaFoldDB" id="A0AAW1XQ66"/>
<sequence length="97" mass="10700">MSRRAVNPTPNRRLQQARPSSIDAANLAATPRPNPPATHRSQTGFLDAIESILLLRRTSSASPTSENPLRAASAEPSFFLCRCTHCFQSRPSLCLRR</sequence>